<sequence length="217" mass="24698">MHFRAKAQNTTHIHKEICVYTIYVFRSRPVSTAYYVCTTYYPWYILYCTALLSTPSITDHSFPHPPSPPCHPFYCSTTSPTLPTFHNATCMMYPHPPPSLFTHSPFPHRCPSVPHCPSFHYRPESPHRPHPPFPPRPLHRPRPASHTPPMTRPHTPVSRARTAPCPTPPPRPPSPRRSSPSCTDPATARSSSRTPCRSIPRSCLPRRHARMSTTTTR</sequence>
<protein>
    <submittedName>
        <fullName evidence="2">Uncharacterized protein</fullName>
    </submittedName>
</protein>
<dbReference type="AlphaFoldDB" id="R7Q7F3"/>
<feature type="region of interest" description="Disordered" evidence="1">
    <location>
        <begin position="127"/>
        <end position="217"/>
    </location>
</feature>
<gene>
    <name evidence="2" type="ORF">CHC_T00002622001</name>
</gene>
<dbReference type="EMBL" id="HG001663">
    <property type="protein sequence ID" value="CDF33949.1"/>
    <property type="molecule type" value="Genomic_DNA"/>
</dbReference>
<dbReference type="GeneID" id="17321489"/>
<keyword evidence="3" id="KW-1185">Reference proteome</keyword>
<accession>R7Q7F3</accession>
<feature type="compositionally biased region" description="Pro residues" evidence="1">
    <location>
        <begin position="165"/>
        <end position="175"/>
    </location>
</feature>
<dbReference type="KEGG" id="ccp:CHC_T00002622001"/>
<dbReference type="Proteomes" id="UP000012073">
    <property type="component" value="Unassembled WGS sequence"/>
</dbReference>
<organism evidence="2 3">
    <name type="scientific">Chondrus crispus</name>
    <name type="common">Carrageen Irish moss</name>
    <name type="synonym">Polymorpha crispa</name>
    <dbReference type="NCBI Taxonomy" id="2769"/>
    <lineage>
        <taxon>Eukaryota</taxon>
        <taxon>Rhodophyta</taxon>
        <taxon>Florideophyceae</taxon>
        <taxon>Rhodymeniophycidae</taxon>
        <taxon>Gigartinales</taxon>
        <taxon>Gigartinaceae</taxon>
        <taxon>Chondrus</taxon>
    </lineage>
</organism>
<proteinExistence type="predicted"/>
<dbReference type="OMA" id="QNTTHIH"/>
<evidence type="ECO:0000256" key="1">
    <source>
        <dbReference type="SAM" id="MobiDB-lite"/>
    </source>
</evidence>
<evidence type="ECO:0000313" key="2">
    <source>
        <dbReference type="EMBL" id="CDF33949.1"/>
    </source>
</evidence>
<evidence type="ECO:0000313" key="3">
    <source>
        <dbReference type="Proteomes" id="UP000012073"/>
    </source>
</evidence>
<dbReference type="RefSeq" id="XP_005713768.1">
    <property type="nucleotide sequence ID" value="XM_005713711.1"/>
</dbReference>
<reference evidence="3" key="1">
    <citation type="journal article" date="2013" name="Proc. Natl. Acad. Sci. U.S.A.">
        <title>Genome structure and metabolic features in the red seaweed Chondrus crispus shed light on evolution of the Archaeplastida.</title>
        <authorList>
            <person name="Collen J."/>
            <person name="Porcel B."/>
            <person name="Carre W."/>
            <person name="Ball S.G."/>
            <person name="Chaparro C."/>
            <person name="Tonon T."/>
            <person name="Barbeyron T."/>
            <person name="Michel G."/>
            <person name="Noel B."/>
            <person name="Valentin K."/>
            <person name="Elias M."/>
            <person name="Artiguenave F."/>
            <person name="Arun A."/>
            <person name="Aury J.M."/>
            <person name="Barbosa-Neto J.F."/>
            <person name="Bothwell J.H."/>
            <person name="Bouget F.Y."/>
            <person name="Brillet L."/>
            <person name="Cabello-Hurtado F."/>
            <person name="Capella-Gutierrez S."/>
            <person name="Charrier B."/>
            <person name="Cladiere L."/>
            <person name="Cock J.M."/>
            <person name="Coelho S.M."/>
            <person name="Colleoni C."/>
            <person name="Czjzek M."/>
            <person name="Da Silva C."/>
            <person name="Delage L."/>
            <person name="Denoeud F."/>
            <person name="Deschamps P."/>
            <person name="Dittami S.M."/>
            <person name="Gabaldon T."/>
            <person name="Gachon C.M."/>
            <person name="Groisillier A."/>
            <person name="Herve C."/>
            <person name="Jabbari K."/>
            <person name="Katinka M."/>
            <person name="Kloareg B."/>
            <person name="Kowalczyk N."/>
            <person name="Labadie K."/>
            <person name="Leblanc C."/>
            <person name="Lopez P.J."/>
            <person name="McLachlan D.H."/>
            <person name="Meslet-Cladiere L."/>
            <person name="Moustafa A."/>
            <person name="Nehr Z."/>
            <person name="Nyvall Collen P."/>
            <person name="Panaud O."/>
            <person name="Partensky F."/>
            <person name="Poulain J."/>
            <person name="Rensing S.A."/>
            <person name="Rousvoal S."/>
            <person name="Samson G."/>
            <person name="Symeonidi A."/>
            <person name="Weissenbach J."/>
            <person name="Zambounis A."/>
            <person name="Wincker P."/>
            <person name="Boyen C."/>
        </authorList>
    </citation>
    <scope>NUCLEOTIDE SEQUENCE [LARGE SCALE GENOMIC DNA]</scope>
    <source>
        <strain evidence="3">cv. Stackhouse</strain>
    </source>
</reference>
<dbReference type="Gramene" id="CDF33949">
    <property type="protein sequence ID" value="CDF33949"/>
    <property type="gene ID" value="CHC_T00002622001"/>
</dbReference>
<name>R7Q7F3_CHOCR</name>